<reference evidence="2 4" key="1">
    <citation type="submission" date="2016-06" db="EMBL/GenBank/DDBJ databases">
        <authorList>
            <person name="Kjaerup R.B."/>
            <person name="Dalgaard T.S."/>
            <person name="Juul-Madsen H.R."/>
        </authorList>
    </citation>
    <scope>NUCLEOTIDE SEQUENCE [LARGE SCALE GENOMIC DNA]</scope>
    <source>
        <strain evidence="2">Orrdi1</strain>
    </source>
</reference>
<organism evidence="2 4">
    <name type="scientific">Orrella dioscoreae</name>
    <dbReference type="NCBI Taxonomy" id="1851544"/>
    <lineage>
        <taxon>Bacteria</taxon>
        <taxon>Pseudomonadati</taxon>
        <taxon>Pseudomonadota</taxon>
        <taxon>Betaproteobacteria</taxon>
        <taxon>Burkholderiales</taxon>
        <taxon>Alcaligenaceae</taxon>
        <taxon>Orrella</taxon>
    </lineage>
</organism>
<dbReference type="AlphaFoldDB" id="A0A1C3K4I3"/>
<dbReference type="Gene3D" id="3.30.70.1290">
    <property type="entry name" value="Transposase IS200-like"/>
    <property type="match status" value="1"/>
</dbReference>
<evidence type="ECO:0000313" key="3">
    <source>
        <dbReference type="EMBL" id="SOE46428.1"/>
    </source>
</evidence>
<feature type="region of interest" description="Disordered" evidence="1">
    <location>
        <begin position="225"/>
        <end position="250"/>
    </location>
</feature>
<name>A0A1C3K4I3_9BURK</name>
<dbReference type="Proteomes" id="UP000078558">
    <property type="component" value="Chromosome I"/>
</dbReference>
<dbReference type="GO" id="GO:0004803">
    <property type="term" value="F:transposase activity"/>
    <property type="evidence" value="ECO:0007669"/>
    <property type="project" value="InterPro"/>
</dbReference>
<dbReference type="STRING" id="1851544.ODI_04088"/>
<reference evidence="3 4" key="2">
    <citation type="submission" date="2017-08" db="EMBL/GenBank/DDBJ databases">
        <authorList>
            <person name="de Groot N.N."/>
        </authorList>
    </citation>
    <scope>NUCLEOTIDE SEQUENCE [LARGE SCALE GENOMIC DNA]</scope>
    <source>
        <strain evidence="3">Orrdi1</strain>
    </source>
</reference>
<keyword evidence="4" id="KW-1185">Reference proteome</keyword>
<dbReference type="KEGG" id="odi:ODI_R0290"/>
<accession>A0A1C3K4I3</accession>
<evidence type="ECO:0000256" key="1">
    <source>
        <dbReference type="SAM" id="MobiDB-lite"/>
    </source>
</evidence>
<proteinExistence type="predicted"/>
<dbReference type="EMBL" id="LT907988">
    <property type="protein sequence ID" value="SOE46428.1"/>
    <property type="molecule type" value="Genomic_DNA"/>
</dbReference>
<dbReference type="GO" id="GO:0003677">
    <property type="term" value="F:DNA binding"/>
    <property type="evidence" value="ECO:0007669"/>
    <property type="project" value="InterPro"/>
</dbReference>
<dbReference type="GO" id="GO:0006313">
    <property type="term" value="P:DNA transposition"/>
    <property type="evidence" value="ECO:0007669"/>
    <property type="project" value="InterPro"/>
</dbReference>
<evidence type="ECO:0000313" key="2">
    <source>
        <dbReference type="EMBL" id="SBT26315.1"/>
    </source>
</evidence>
<gene>
    <name evidence="2" type="ORF">ODI_04088</name>
    <name evidence="3" type="ORF">ODI_R0290</name>
</gene>
<sequence>MPTGSLVSIRSLFSVPMARLPRLYAPGLPQLVQASFAEPLAQPDQPAPAALLNDLTAWLGAAATRHRVSVHGWVLSIDRVVLLATPVDEEGLPRLMQTLGRNLASRQRGGRIFAGRYRSALLEPGQWVLPALVWLESLPGQSGSPDIEAWPWSSAASHTGLLGSPPSWLVDHADYWSCGNTPFDRQANYRRRLHEGLSREQSERIRATLSGQWALGSPAFLEKLTHTASRRVSPGQRGRPRKQPLPPTEA</sequence>
<evidence type="ECO:0000313" key="4">
    <source>
        <dbReference type="Proteomes" id="UP000078558"/>
    </source>
</evidence>
<dbReference type="EMBL" id="FLRC01000033">
    <property type="protein sequence ID" value="SBT26315.1"/>
    <property type="molecule type" value="Genomic_DNA"/>
</dbReference>
<protein>
    <submittedName>
        <fullName evidence="2">Transposase and inactivated derivatives</fullName>
    </submittedName>
</protein>
<dbReference type="InterPro" id="IPR036515">
    <property type="entry name" value="Transposase_17_sf"/>
</dbReference>